<dbReference type="AlphaFoldDB" id="A0A9W7HL97"/>
<organism evidence="1 2">
    <name type="scientific">Hibiscus trionum</name>
    <name type="common">Flower of an hour</name>
    <dbReference type="NCBI Taxonomy" id="183268"/>
    <lineage>
        <taxon>Eukaryota</taxon>
        <taxon>Viridiplantae</taxon>
        <taxon>Streptophyta</taxon>
        <taxon>Embryophyta</taxon>
        <taxon>Tracheophyta</taxon>
        <taxon>Spermatophyta</taxon>
        <taxon>Magnoliopsida</taxon>
        <taxon>eudicotyledons</taxon>
        <taxon>Gunneridae</taxon>
        <taxon>Pentapetalae</taxon>
        <taxon>rosids</taxon>
        <taxon>malvids</taxon>
        <taxon>Malvales</taxon>
        <taxon>Malvaceae</taxon>
        <taxon>Malvoideae</taxon>
        <taxon>Hibiscus</taxon>
    </lineage>
</organism>
<evidence type="ECO:0000313" key="2">
    <source>
        <dbReference type="Proteomes" id="UP001165190"/>
    </source>
</evidence>
<reference evidence="1" key="1">
    <citation type="submission" date="2023-05" db="EMBL/GenBank/DDBJ databases">
        <title>Genome and transcriptome analyses reveal genes involved in the formation of fine ridges on petal epidermal cells in Hibiscus trionum.</title>
        <authorList>
            <person name="Koshimizu S."/>
            <person name="Masuda S."/>
            <person name="Ishii T."/>
            <person name="Shirasu K."/>
            <person name="Hoshino A."/>
            <person name="Arita M."/>
        </authorList>
    </citation>
    <scope>NUCLEOTIDE SEQUENCE</scope>
    <source>
        <strain evidence="1">Hamamatsu line</strain>
    </source>
</reference>
<dbReference type="Proteomes" id="UP001165190">
    <property type="component" value="Unassembled WGS sequence"/>
</dbReference>
<proteinExistence type="predicted"/>
<name>A0A9W7HL97_HIBTR</name>
<evidence type="ECO:0008006" key="3">
    <source>
        <dbReference type="Google" id="ProtNLM"/>
    </source>
</evidence>
<dbReference type="OrthoDB" id="1464103at2759"/>
<dbReference type="EMBL" id="BSYR01000017">
    <property type="protein sequence ID" value="GMI79874.1"/>
    <property type="molecule type" value="Genomic_DNA"/>
</dbReference>
<accession>A0A9W7HL97</accession>
<sequence length="123" mass="14274">MASSSSLPHYSNLDLTNEEATAIYTPDFDFFDENPNTILIGKFISSKLIDDWAVLQAFEGIWKKNNLKSKSIIRNSFLRIEFATPSERNDVFERGPWLYKDEWLALAEYNTGKSMEEYSFNPM</sequence>
<gene>
    <name evidence="1" type="ORF">HRI_001656700</name>
</gene>
<protein>
    <recommendedName>
        <fullName evidence="3">DUF4283 domain-containing protein</fullName>
    </recommendedName>
</protein>
<comment type="caution">
    <text evidence="1">The sequence shown here is derived from an EMBL/GenBank/DDBJ whole genome shotgun (WGS) entry which is preliminary data.</text>
</comment>
<evidence type="ECO:0000313" key="1">
    <source>
        <dbReference type="EMBL" id="GMI79874.1"/>
    </source>
</evidence>
<keyword evidence="2" id="KW-1185">Reference proteome</keyword>